<keyword evidence="1" id="KW-1133">Transmembrane helix</keyword>
<accession>A0A0D8XG64</accession>
<sequence length="196" mass="21975">MKSRPYPAQPPHYCGGNVQIERSGDFAGNKPSIKDFVSDNLTHCMEKVQQQSSEPLFVIIDNYIRTKPRRILLAWGIGILAAAIGTHYVVKKYRQRPKRTVRACSSSTRELIGKTRYFVCISKLSEVQVSSRVTPMKIAKADVPSTSTMAHQPTTQTVLISKPAEKKSVVEIDRGSVTRLVKPIDAKRREKHTAIK</sequence>
<feature type="transmembrane region" description="Helical" evidence="1">
    <location>
        <begin position="71"/>
        <end position="90"/>
    </location>
</feature>
<protein>
    <submittedName>
        <fullName evidence="2">Uncharacterized protein</fullName>
    </submittedName>
</protein>
<evidence type="ECO:0000256" key="1">
    <source>
        <dbReference type="SAM" id="Phobius"/>
    </source>
</evidence>
<organism evidence="2 3">
    <name type="scientific">Dictyocaulus viviparus</name>
    <name type="common">Bovine lungworm</name>
    <dbReference type="NCBI Taxonomy" id="29172"/>
    <lineage>
        <taxon>Eukaryota</taxon>
        <taxon>Metazoa</taxon>
        <taxon>Ecdysozoa</taxon>
        <taxon>Nematoda</taxon>
        <taxon>Chromadorea</taxon>
        <taxon>Rhabditida</taxon>
        <taxon>Rhabditina</taxon>
        <taxon>Rhabditomorpha</taxon>
        <taxon>Strongyloidea</taxon>
        <taxon>Metastrongylidae</taxon>
        <taxon>Dictyocaulus</taxon>
    </lineage>
</organism>
<keyword evidence="1" id="KW-0812">Transmembrane</keyword>
<dbReference type="Proteomes" id="UP000053766">
    <property type="component" value="Unassembled WGS sequence"/>
</dbReference>
<proteinExistence type="predicted"/>
<keyword evidence="3" id="KW-1185">Reference proteome</keyword>
<reference evidence="3" key="2">
    <citation type="journal article" date="2016" name="Sci. Rep.">
        <title>Dictyocaulus viviparus genome, variome and transcriptome elucidate lungworm biology and support future intervention.</title>
        <authorList>
            <person name="McNulty S.N."/>
            <person name="Strube C."/>
            <person name="Rosa B.A."/>
            <person name="Martin J.C."/>
            <person name="Tyagi R."/>
            <person name="Choi Y.J."/>
            <person name="Wang Q."/>
            <person name="Hallsworth Pepin K."/>
            <person name="Zhang X."/>
            <person name="Ozersky P."/>
            <person name="Wilson R.K."/>
            <person name="Sternberg P.W."/>
            <person name="Gasser R.B."/>
            <person name="Mitreva M."/>
        </authorList>
    </citation>
    <scope>NUCLEOTIDE SEQUENCE [LARGE SCALE GENOMIC DNA]</scope>
    <source>
        <strain evidence="3">HannoverDv2000</strain>
    </source>
</reference>
<evidence type="ECO:0000313" key="3">
    <source>
        <dbReference type="Proteomes" id="UP000053766"/>
    </source>
</evidence>
<name>A0A0D8XG64_DICVI</name>
<gene>
    <name evidence="2" type="ORF">DICVIV_10380</name>
</gene>
<dbReference type="AlphaFoldDB" id="A0A0D8XG64"/>
<dbReference type="EMBL" id="KN716543">
    <property type="protein sequence ID" value="KJH43603.1"/>
    <property type="molecule type" value="Genomic_DNA"/>
</dbReference>
<evidence type="ECO:0000313" key="2">
    <source>
        <dbReference type="EMBL" id="KJH43603.1"/>
    </source>
</evidence>
<reference evidence="2 3" key="1">
    <citation type="submission" date="2013-11" db="EMBL/GenBank/DDBJ databases">
        <title>Draft genome of the bovine lungworm Dictyocaulus viviparus.</title>
        <authorList>
            <person name="Mitreva M."/>
        </authorList>
    </citation>
    <scope>NUCLEOTIDE SEQUENCE [LARGE SCALE GENOMIC DNA]</scope>
    <source>
        <strain evidence="2 3">HannoverDv2000</strain>
    </source>
</reference>
<keyword evidence="1" id="KW-0472">Membrane</keyword>